<dbReference type="AlphaFoldDB" id="A0A848EUZ0"/>
<dbReference type="RefSeq" id="WP_169014063.1">
    <property type="nucleotide sequence ID" value="NZ_CALDUZ010000015.1"/>
</dbReference>
<reference evidence="1 2" key="1">
    <citation type="submission" date="2020-04" db="EMBL/GenBank/DDBJ databases">
        <authorList>
            <person name="Hitch T.C.A."/>
            <person name="Wylensek D."/>
            <person name="Clavel T."/>
        </authorList>
    </citation>
    <scope>NUCLEOTIDE SEQUENCE [LARGE SCALE GENOMIC DNA]</scope>
    <source>
        <strain evidence="1 2">WCA-386-APC-2A</strain>
    </source>
</reference>
<organism evidence="1 2">
    <name type="scientific">Megasphaera elsdenii</name>
    <dbReference type="NCBI Taxonomy" id="907"/>
    <lineage>
        <taxon>Bacteria</taxon>
        <taxon>Bacillati</taxon>
        <taxon>Bacillota</taxon>
        <taxon>Negativicutes</taxon>
        <taxon>Veillonellales</taxon>
        <taxon>Veillonellaceae</taxon>
        <taxon>Megasphaera</taxon>
    </lineage>
</organism>
<dbReference type="EMBL" id="JABBJH010000034">
    <property type="protein sequence ID" value="NMK40056.1"/>
    <property type="molecule type" value="Genomic_DNA"/>
</dbReference>
<protein>
    <submittedName>
        <fullName evidence="1">Uncharacterized protein</fullName>
    </submittedName>
</protein>
<dbReference type="Proteomes" id="UP000536773">
    <property type="component" value="Unassembled WGS sequence"/>
</dbReference>
<gene>
    <name evidence="1" type="ORF">HG933_11915</name>
</gene>
<proteinExistence type="predicted"/>
<evidence type="ECO:0000313" key="1">
    <source>
        <dbReference type="EMBL" id="NMK40056.1"/>
    </source>
</evidence>
<sequence length="66" mass="7695">MKDKMKIFLGGMSKAFDSKNTKSLYGRKRSFSPDMMYGDQKTDAERLSEDWIVLGKWDYKSDFGQV</sequence>
<name>A0A848EUZ0_MEGEL</name>
<accession>A0A848EUZ0</accession>
<comment type="caution">
    <text evidence="1">The sequence shown here is derived from an EMBL/GenBank/DDBJ whole genome shotgun (WGS) entry which is preliminary data.</text>
</comment>
<evidence type="ECO:0000313" key="2">
    <source>
        <dbReference type="Proteomes" id="UP000536773"/>
    </source>
</evidence>